<keyword evidence="2" id="KW-1185">Reference proteome</keyword>
<dbReference type="EMBL" id="CM044701">
    <property type="protein sequence ID" value="KAI5680187.1"/>
    <property type="molecule type" value="Genomic_DNA"/>
</dbReference>
<organism evidence="1 2">
    <name type="scientific">Catharanthus roseus</name>
    <name type="common">Madagascar periwinkle</name>
    <name type="synonym">Vinca rosea</name>
    <dbReference type="NCBI Taxonomy" id="4058"/>
    <lineage>
        <taxon>Eukaryota</taxon>
        <taxon>Viridiplantae</taxon>
        <taxon>Streptophyta</taxon>
        <taxon>Embryophyta</taxon>
        <taxon>Tracheophyta</taxon>
        <taxon>Spermatophyta</taxon>
        <taxon>Magnoliopsida</taxon>
        <taxon>eudicotyledons</taxon>
        <taxon>Gunneridae</taxon>
        <taxon>Pentapetalae</taxon>
        <taxon>asterids</taxon>
        <taxon>lamiids</taxon>
        <taxon>Gentianales</taxon>
        <taxon>Apocynaceae</taxon>
        <taxon>Rauvolfioideae</taxon>
        <taxon>Vinceae</taxon>
        <taxon>Catharanthinae</taxon>
        <taxon>Catharanthus</taxon>
    </lineage>
</organism>
<proteinExistence type="predicted"/>
<evidence type="ECO:0000313" key="1">
    <source>
        <dbReference type="EMBL" id="KAI5680187.1"/>
    </source>
</evidence>
<reference evidence="2" key="1">
    <citation type="journal article" date="2023" name="Nat. Plants">
        <title>Single-cell RNA sequencing provides a high-resolution roadmap for understanding the multicellular compartmentation of specialized metabolism.</title>
        <authorList>
            <person name="Sun S."/>
            <person name="Shen X."/>
            <person name="Li Y."/>
            <person name="Li Y."/>
            <person name="Wang S."/>
            <person name="Li R."/>
            <person name="Zhang H."/>
            <person name="Shen G."/>
            <person name="Guo B."/>
            <person name="Wei J."/>
            <person name="Xu J."/>
            <person name="St-Pierre B."/>
            <person name="Chen S."/>
            <person name="Sun C."/>
        </authorList>
    </citation>
    <scope>NUCLEOTIDE SEQUENCE [LARGE SCALE GENOMIC DNA]</scope>
</reference>
<accession>A0ACC0C5Q0</accession>
<protein>
    <submittedName>
        <fullName evidence="1">Uncharacterized protein</fullName>
    </submittedName>
</protein>
<gene>
    <name evidence="1" type="ORF">M9H77_01414</name>
</gene>
<name>A0ACC0C5Q0_CATRO</name>
<comment type="caution">
    <text evidence="1">The sequence shown here is derived from an EMBL/GenBank/DDBJ whole genome shotgun (WGS) entry which is preliminary data.</text>
</comment>
<sequence>MLHISVNVLFYVLSVNMYQLTFKLVRGLGFYRLSLEKKVVESSARNLPSASNQNLDVLCSNRAFLTDDNDALETLQTKGVGQQHVTGSQVPDASASAQAPINELPRNSESKEDVAVASAQPSKSRQKRSPRATTSKNTAMKREFQGDLLG</sequence>
<dbReference type="Proteomes" id="UP001060085">
    <property type="component" value="Linkage Group LG01"/>
</dbReference>
<evidence type="ECO:0000313" key="2">
    <source>
        <dbReference type="Proteomes" id="UP001060085"/>
    </source>
</evidence>